<dbReference type="AlphaFoldDB" id="A0A520KRH7"/>
<protein>
    <recommendedName>
        <fullName evidence="5">coenzyme-B sulfoethylthiotransferase</fullName>
        <ecNumber evidence="5">2.8.4.1</ecNumber>
    </recommendedName>
</protein>
<dbReference type="GO" id="GO:0015948">
    <property type="term" value="P:methanogenesis"/>
    <property type="evidence" value="ECO:0007669"/>
    <property type="project" value="UniProtKB-KW"/>
</dbReference>
<evidence type="ECO:0000256" key="8">
    <source>
        <dbReference type="ARBA" id="ARBA00047772"/>
    </source>
</evidence>
<dbReference type="EMBL" id="RXIF01000008">
    <property type="protein sequence ID" value="RZN64247.1"/>
    <property type="molecule type" value="Genomic_DNA"/>
</dbReference>
<sequence>MAEKSEYVPNVYPGKDEISERRRRLWDKNRSLLKYRNIAEDDITELLSHRSVRSAYVSVHPPLEEIIEPYDPIKHIVVPTAGARAGDRIRFIQFSDSFHKPPIAPFGRARLYLARFRGVDTVVYSGRELLEMRERDLEKATKTLLETEIFNPALDALKGITVHGHSLRLDEDGLMFDARRRYIYDRETGQVVYIKDQMGNVLDNPIPLGPPMPEDEVKKLCITYSWDTQPYKARTELFEVMTRAAKLRVMGGFNPESINEKM</sequence>
<proteinExistence type="inferred from homology"/>
<evidence type="ECO:0000256" key="2">
    <source>
        <dbReference type="ARBA" id="ARBA00005149"/>
    </source>
</evidence>
<evidence type="ECO:0000313" key="10">
    <source>
        <dbReference type="Proteomes" id="UP000317158"/>
    </source>
</evidence>
<evidence type="ECO:0000256" key="3">
    <source>
        <dbReference type="ARBA" id="ARBA00008740"/>
    </source>
</evidence>
<comment type="caution">
    <text evidence="9">The sequence shown here is derived from an EMBL/GenBank/DDBJ whole genome shotgun (WGS) entry which is preliminary data.</text>
</comment>
<dbReference type="GO" id="GO:0050524">
    <property type="term" value="F:coenzyme-B sulfoethylthiotransferase activity"/>
    <property type="evidence" value="ECO:0007669"/>
    <property type="project" value="UniProtKB-EC"/>
</dbReference>
<accession>A0A520KRH7</accession>
<reference evidence="9 10" key="1">
    <citation type="journal article" date="2019" name="Nat. Microbiol.">
        <title>Wide diversity of methane and short-chain alkane metabolisms in uncultured archaea.</title>
        <authorList>
            <person name="Borrel G."/>
            <person name="Adam P.S."/>
            <person name="McKay L.J."/>
            <person name="Chen L.X."/>
            <person name="Sierra-Garcia I.N."/>
            <person name="Sieber C.M."/>
            <person name="Letourneur Q."/>
            <person name="Ghozlane A."/>
            <person name="Andersen G.L."/>
            <person name="Li W.J."/>
            <person name="Hallam S.J."/>
            <person name="Muyzer G."/>
            <person name="de Oliveira V.M."/>
            <person name="Inskeep W.P."/>
            <person name="Banfield J.F."/>
            <person name="Gribaldo S."/>
        </authorList>
    </citation>
    <scope>NUCLEOTIDE SEQUENCE [LARGE SCALE GENOMIC DNA]</scope>
    <source>
        <strain evidence="9">NM1a</strain>
    </source>
</reference>
<gene>
    <name evidence="9" type="primary">mcrG</name>
    <name evidence="9" type="ORF">EF806_04930</name>
</gene>
<comment type="pathway">
    <text evidence="2">One-carbon metabolism; methyl-coenzyme M reduction; methane from methyl-coenzyme M: step 1/1.</text>
</comment>
<dbReference type="SUPFAM" id="SSF55088">
    <property type="entry name" value="Methyl-coenzyme M reductase subunits"/>
    <property type="match status" value="1"/>
</dbReference>
<dbReference type="Proteomes" id="UP000317158">
    <property type="component" value="Unassembled WGS sequence"/>
</dbReference>
<dbReference type="Pfam" id="PF02240">
    <property type="entry name" value="MCR_gamma"/>
    <property type="match status" value="1"/>
</dbReference>
<dbReference type="InterPro" id="IPR009024">
    <property type="entry name" value="Me_CoM_Rdtase_Fd-like_fold"/>
</dbReference>
<evidence type="ECO:0000256" key="4">
    <source>
        <dbReference type="ARBA" id="ARBA00011155"/>
    </source>
</evidence>
<name>A0A520KRH7_METT2</name>
<comment type="subunit">
    <text evidence="4">MCR is a hexamer of two alpha, two beta, and two gamma chains, forming a dimer of heterotrimers.</text>
</comment>
<evidence type="ECO:0000313" key="9">
    <source>
        <dbReference type="EMBL" id="RZN64247.1"/>
    </source>
</evidence>
<comment type="catalytic activity">
    <reaction evidence="8">
        <text>coenzyme B + methyl-coenzyme M = methane + coenzyme M-coenzyme B heterodisulfide</text>
        <dbReference type="Rhea" id="RHEA:12532"/>
        <dbReference type="ChEBI" id="CHEBI:16183"/>
        <dbReference type="ChEBI" id="CHEBI:58286"/>
        <dbReference type="ChEBI" id="CHEBI:58411"/>
        <dbReference type="ChEBI" id="CHEBI:58596"/>
        <dbReference type="EC" id="2.8.4.1"/>
    </reaction>
    <physiologicalReaction direction="left-to-right" evidence="8">
        <dbReference type="Rhea" id="RHEA:12533"/>
    </physiologicalReaction>
</comment>
<dbReference type="Gene3D" id="3.90.320.20">
    <property type="entry name" value="Methyl-coenzyme M reductase, gamma subunit"/>
    <property type="match status" value="1"/>
</dbReference>
<dbReference type="InterPro" id="IPR036994">
    <property type="entry name" value="Me_CoM_Rdtase_gsu_sf"/>
</dbReference>
<keyword evidence="7" id="KW-0484">Methanogenesis</keyword>
<evidence type="ECO:0000256" key="6">
    <source>
        <dbReference type="ARBA" id="ARBA00022679"/>
    </source>
</evidence>
<comment type="similarity">
    <text evidence="3">Belongs to the methyl-coenzyme M reductase gamma subunit family.</text>
</comment>
<dbReference type="NCBIfam" id="TIGR03259">
    <property type="entry name" value="met_CoM_red_gam"/>
    <property type="match status" value="1"/>
</dbReference>
<evidence type="ECO:0000256" key="7">
    <source>
        <dbReference type="ARBA" id="ARBA00022994"/>
    </source>
</evidence>
<dbReference type="InterPro" id="IPR003178">
    <property type="entry name" value="Me_CoM_Rdtase_gsu"/>
</dbReference>
<evidence type="ECO:0000256" key="5">
    <source>
        <dbReference type="ARBA" id="ARBA00013271"/>
    </source>
</evidence>
<keyword evidence="6 9" id="KW-0808">Transferase</keyword>
<evidence type="ECO:0000256" key="1">
    <source>
        <dbReference type="ARBA" id="ARBA00001952"/>
    </source>
</evidence>
<dbReference type="SMR" id="A0A520KRH7"/>
<dbReference type="EC" id="2.8.4.1" evidence="5"/>
<comment type="cofactor">
    <cofactor evidence="1">
        <name>coenzyme F430</name>
        <dbReference type="ChEBI" id="CHEBI:60540"/>
    </cofactor>
</comment>
<organism evidence="9 10">
    <name type="scientific">Methanoliparum thermophilum</name>
    <dbReference type="NCBI Taxonomy" id="2491083"/>
    <lineage>
        <taxon>Archaea</taxon>
        <taxon>Methanobacteriati</taxon>
        <taxon>Methanobacteriota</taxon>
        <taxon>Candidatus Methanoliparia</taxon>
        <taxon>Candidatus Methanoliparales</taxon>
        <taxon>Candidatus Methanoliparaceae</taxon>
        <taxon>Candidatus Methanoliparum</taxon>
    </lineage>
</organism>
<dbReference type="UniPathway" id="UPA00646">
    <property type="reaction ID" value="UER00699"/>
</dbReference>